<dbReference type="SUPFAM" id="SSF81901">
    <property type="entry name" value="HCP-like"/>
    <property type="match status" value="1"/>
</dbReference>
<accession>A0ABQ9EWC7</accession>
<evidence type="ECO:0000256" key="1">
    <source>
        <dbReference type="ARBA" id="ARBA00038101"/>
    </source>
</evidence>
<feature type="transmembrane region" description="Helical" evidence="2">
    <location>
        <begin position="227"/>
        <end position="247"/>
    </location>
</feature>
<sequence length="294" mass="34363">MWCKIFVFGCNMKLSVGEVGVFNEHETYQRALLQYSRAAAQGSTIARVKMGDYHYYGYGTEIDYESAATHYRVATEQQHNAQAILYPLQTAIATMNMSQQYRRQDKLYLTTDYETENLPCFKAKDVHLAKRFYDMAAETSNDAHVPVFLALMKLGLFYGVDIFNKESNLISTNHFFSTFLKLYIKAIFYRDQSQFEWYQNLLRRIDVSTELSLSQTKGLIYNRFDSLTGLVHIVGICYLILFNFPPLRQDRLHSHKNMKQIVNVVKMWFLLNTSWLLNLITPIFVLEVGDKYFL</sequence>
<organism evidence="3 4">
    <name type="scientific">Tegillarca granosa</name>
    <name type="common">Malaysian cockle</name>
    <name type="synonym">Anadara granosa</name>
    <dbReference type="NCBI Taxonomy" id="220873"/>
    <lineage>
        <taxon>Eukaryota</taxon>
        <taxon>Metazoa</taxon>
        <taxon>Spiralia</taxon>
        <taxon>Lophotrochozoa</taxon>
        <taxon>Mollusca</taxon>
        <taxon>Bivalvia</taxon>
        <taxon>Autobranchia</taxon>
        <taxon>Pteriomorphia</taxon>
        <taxon>Arcoida</taxon>
        <taxon>Arcoidea</taxon>
        <taxon>Arcidae</taxon>
        <taxon>Tegillarca</taxon>
    </lineage>
</organism>
<dbReference type="EMBL" id="JARBDR010000657">
    <property type="protein sequence ID" value="KAJ8309472.1"/>
    <property type="molecule type" value="Genomic_DNA"/>
</dbReference>
<keyword evidence="2" id="KW-0812">Transmembrane</keyword>
<dbReference type="InterPro" id="IPR011990">
    <property type="entry name" value="TPR-like_helical_dom_sf"/>
</dbReference>
<dbReference type="PANTHER" id="PTHR11102">
    <property type="entry name" value="SEL-1-LIKE PROTEIN"/>
    <property type="match status" value="1"/>
</dbReference>
<dbReference type="SMART" id="SM00671">
    <property type="entry name" value="SEL1"/>
    <property type="match status" value="2"/>
</dbReference>
<evidence type="ECO:0000256" key="2">
    <source>
        <dbReference type="SAM" id="Phobius"/>
    </source>
</evidence>
<comment type="caution">
    <text evidence="3">The sequence shown here is derived from an EMBL/GenBank/DDBJ whole genome shotgun (WGS) entry which is preliminary data.</text>
</comment>
<name>A0ABQ9EWC7_TEGGR</name>
<feature type="transmembrane region" description="Helical" evidence="2">
    <location>
        <begin position="268"/>
        <end position="286"/>
    </location>
</feature>
<dbReference type="InterPro" id="IPR006597">
    <property type="entry name" value="Sel1-like"/>
</dbReference>
<reference evidence="3 4" key="1">
    <citation type="submission" date="2022-12" db="EMBL/GenBank/DDBJ databases">
        <title>Chromosome-level genome of Tegillarca granosa.</title>
        <authorList>
            <person name="Kim J."/>
        </authorList>
    </citation>
    <scope>NUCLEOTIDE SEQUENCE [LARGE SCALE GENOMIC DNA]</scope>
    <source>
        <strain evidence="3">Teg-2019</strain>
        <tissue evidence="3">Adductor muscle</tissue>
    </source>
</reference>
<dbReference type="InterPro" id="IPR050767">
    <property type="entry name" value="Sel1_AlgK"/>
</dbReference>
<protein>
    <submittedName>
        <fullName evidence="3">Uncharacterized protein</fullName>
    </submittedName>
</protein>
<keyword evidence="4" id="KW-1185">Reference proteome</keyword>
<dbReference type="PANTHER" id="PTHR11102:SF147">
    <property type="entry name" value="SEL1L ADAPTOR SUBUNIT OF ERAD E3 UBIQUITIN LIGASE"/>
    <property type="match status" value="1"/>
</dbReference>
<keyword evidence="2" id="KW-0472">Membrane</keyword>
<proteinExistence type="inferred from homology"/>
<dbReference type="Gene3D" id="1.25.40.10">
    <property type="entry name" value="Tetratricopeptide repeat domain"/>
    <property type="match status" value="1"/>
</dbReference>
<keyword evidence="2" id="KW-1133">Transmembrane helix</keyword>
<gene>
    <name evidence="3" type="ORF">KUTeg_014346</name>
</gene>
<evidence type="ECO:0000313" key="4">
    <source>
        <dbReference type="Proteomes" id="UP001217089"/>
    </source>
</evidence>
<evidence type="ECO:0000313" key="3">
    <source>
        <dbReference type="EMBL" id="KAJ8309472.1"/>
    </source>
</evidence>
<dbReference type="Proteomes" id="UP001217089">
    <property type="component" value="Unassembled WGS sequence"/>
</dbReference>
<comment type="similarity">
    <text evidence="1">Belongs to the sel-1 family.</text>
</comment>